<dbReference type="FunFam" id="3.30.230.70:FF:000001">
    <property type="entry name" value="Polyribonucleotide nucleotidyltransferase"/>
    <property type="match status" value="1"/>
</dbReference>
<feature type="region of interest" description="Disordered" evidence="11">
    <location>
        <begin position="63"/>
        <end position="84"/>
    </location>
</feature>
<sequence>MRKSSRLWRLGSAAVHQAVETGRADLLRCTSARASLAGVDSCPRPQGQAWSWGQQFASRQYAAAAEPSQSTSEASTSGRSAEGLAQLEPGESLQAQCELAGQDVVFEVGKLARLADGSCLVRQGNTHVLATAVCGPPHPYHRPRSNGGIPLQVEYRERMYAAGRIPSNAMRRELNLTEREVLAVRAIDRALRPLFAPGFSLPLQVVANVLSSDGEVHPDTLSINAASAALTCSDIPWAGPVGAVRVGRIGGQLMINPSPSQDEQSDLDLTYVGTLDRAVMVDGQAAQVPEAVIAEALQLAHREAAKLIAPQLELARQAGLTTRQVPLLGADPSAAATVTRLARQPIEAALRDAEAGKAGRARALAAARQATEQKLREMGIMRHENIRLRGSGCASPADIDHAWAALEAAVVRDMALADNVRVDGRGLVDLRPLYCQVNSVPVVHGSALVQRGETQSLVTATVGTAREEQRMDSVLGEDTKRLIVHYAKPAFATNEVAKAGVMSRREQGHSALVERALAAVMPQQEAFPFTLRINADTLEADGSSAMAAVCGGALALADAGVPITSLVAGVSIGLLSEAGPSHQLGETGGQAAHERSSPAASLGRWELLTDLLDMEARVGDMNLRVAGTREGVTVLQLDIQQPGVPLDVLSAALERSRTARHSILDTMQAALPVRRERDAPRFGSVEINRELIGKIIGTGGETIKAMQESTGARITVMDSGVVHFFAPSRAQYAAAVKAIDDVTGASIKEGERYPVLVVKLMDFGAFVAFPNGMQALLHISEISHHKVQSVQDVLQVGQQLEVVCQGRDARGNIKISRKALLPRPRTPDDDPLVALTASMGQFDKDERRGDSRGRPRGTAASRGPPGRY</sequence>
<proteinExistence type="inferred from homology"/>
<evidence type="ECO:0000256" key="6">
    <source>
        <dbReference type="ARBA" id="ARBA00022694"/>
    </source>
</evidence>
<dbReference type="InterPro" id="IPR015847">
    <property type="entry name" value="ExoRNase_PH_dom2"/>
</dbReference>
<accession>A0AAW1PT79</accession>
<feature type="compositionally biased region" description="Basic and acidic residues" evidence="11">
    <location>
        <begin position="842"/>
        <end position="853"/>
    </location>
</feature>
<dbReference type="PROSITE" id="PS50084">
    <property type="entry name" value="KH_TYPE_1"/>
    <property type="match status" value="1"/>
</dbReference>
<evidence type="ECO:0000256" key="1">
    <source>
        <dbReference type="ARBA" id="ARBA00007404"/>
    </source>
</evidence>
<evidence type="ECO:0000256" key="4">
    <source>
        <dbReference type="ARBA" id="ARBA00022552"/>
    </source>
</evidence>
<dbReference type="SUPFAM" id="SSF50249">
    <property type="entry name" value="Nucleic acid-binding proteins"/>
    <property type="match status" value="1"/>
</dbReference>
<evidence type="ECO:0000256" key="2">
    <source>
        <dbReference type="ARBA" id="ARBA00012416"/>
    </source>
</evidence>
<keyword evidence="7" id="KW-0548">Nucleotidyltransferase</keyword>
<dbReference type="GO" id="GO:0000958">
    <property type="term" value="P:mitochondrial mRNA catabolic process"/>
    <property type="evidence" value="ECO:0007669"/>
    <property type="project" value="TreeGrafter"/>
</dbReference>
<dbReference type="EMBL" id="JALJOR010000009">
    <property type="protein sequence ID" value="KAK9811328.1"/>
    <property type="molecule type" value="Genomic_DNA"/>
</dbReference>
<dbReference type="PANTHER" id="PTHR11252:SF16">
    <property type="entry name" value="POLYRIBONUCLEOTIDE NUCLEOTIDYLTRANSFERASE 2, MITOCHONDRIAL"/>
    <property type="match status" value="1"/>
</dbReference>
<dbReference type="GO" id="GO:0005829">
    <property type="term" value="C:cytosol"/>
    <property type="evidence" value="ECO:0007669"/>
    <property type="project" value="TreeGrafter"/>
</dbReference>
<evidence type="ECO:0000259" key="12">
    <source>
        <dbReference type="PROSITE" id="PS50126"/>
    </source>
</evidence>
<evidence type="ECO:0000313" key="14">
    <source>
        <dbReference type="Proteomes" id="UP001489004"/>
    </source>
</evidence>
<dbReference type="GO" id="GO:0003723">
    <property type="term" value="F:RNA binding"/>
    <property type="evidence" value="ECO:0007669"/>
    <property type="project" value="UniProtKB-UniRule"/>
</dbReference>
<feature type="compositionally biased region" description="Polar residues" evidence="11">
    <location>
        <begin position="67"/>
        <end position="79"/>
    </location>
</feature>
<dbReference type="GO" id="GO:0000965">
    <property type="term" value="P:mitochondrial RNA 3'-end processing"/>
    <property type="evidence" value="ECO:0007669"/>
    <property type="project" value="TreeGrafter"/>
</dbReference>
<gene>
    <name evidence="13" type="ORF">WJX72_001896</name>
</gene>
<keyword evidence="4" id="KW-0698">rRNA processing</keyword>
<dbReference type="InterPro" id="IPR004087">
    <property type="entry name" value="KH_dom"/>
</dbReference>
<dbReference type="SMART" id="SM00322">
    <property type="entry name" value="KH"/>
    <property type="match status" value="1"/>
</dbReference>
<dbReference type="PROSITE" id="PS50126">
    <property type="entry name" value="S1"/>
    <property type="match status" value="1"/>
</dbReference>
<dbReference type="GO" id="GO:0009570">
    <property type="term" value="C:chloroplast stroma"/>
    <property type="evidence" value="ECO:0007669"/>
    <property type="project" value="TreeGrafter"/>
</dbReference>
<dbReference type="NCBIfam" id="TIGR03591">
    <property type="entry name" value="polynuc_phos"/>
    <property type="match status" value="1"/>
</dbReference>
<name>A0AAW1PT79_9CHLO</name>
<dbReference type="InterPro" id="IPR001247">
    <property type="entry name" value="ExoRNase_PH_dom1"/>
</dbReference>
<dbReference type="SUPFAM" id="SSF55666">
    <property type="entry name" value="Ribonuclease PH domain 2-like"/>
    <property type="match status" value="2"/>
</dbReference>
<dbReference type="SMART" id="SM00316">
    <property type="entry name" value="S1"/>
    <property type="match status" value="1"/>
</dbReference>
<keyword evidence="5" id="KW-0808">Transferase</keyword>
<dbReference type="Pfam" id="PF01138">
    <property type="entry name" value="RNase_PH"/>
    <property type="match status" value="2"/>
</dbReference>
<organism evidence="13 14">
    <name type="scientific">[Myrmecia] bisecta</name>
    <dbReference type="NCBI Taxonomy" id="41462"/>
    <lineage>
        <taxon>Eukaryota</taxon>
        <taxon>Viridiplantae</taxon>
        <taxon>Chlorophyta</taxon>
        <taxon>core chlorophytes</taxon>
        <taxon>Trebouxiophyceae</taxon>
        <taxon>Trebouxiales</taxon>
        <taxon>Trebouxiaceae</taxon>
        <taxon>Myrmecia</taxon>
    </lineage>
</organism>
<dbReference type="Pfam" id="PF00013">
    <property type="entry name" value="KH_1"/>
    <property type="match status" value="1"/>
</dbReference>
<dbReference type="FunFam" id="3.30.1370.10:FF:000001">
    <property type="entry name" value="Polyribonucleotide nucleotidyltransferase"/>
    <property type="match status" value="1"/>
</dbReference>
<dbReference type="InterPro" id="IPR020568">
    <property type="entry name" value="Ribosomal_Su5_D2-typ_SF"/>
</dbReference>
<feature type="domain" description="S1 motif" evidence="12">
    <location>
        <begin position="750"/>
        <end position="818"/>
    </location>
</feature>
<dbReference type="Gene3D" id="2.40.50.140">
    <property type="entry name" value="Nucleic acid-binding proteins"/>
    <property type="match status" value="1"/>
</dbReference>
<dbReference type="GO" id="GO:0000175">
    <property type="term" value="F:3'-5'-RNA exonuclease activity"/>
    <property type="evidence" value="ECO:0007669"/>
    <property type="project" value="UniProtKB-ARBA"/>
</dbReference>
<dbReference type="NCBIfam" id="NF008805">
    <property type="entry name" value="PRK11824.1"/>
    <property type="match status" value="1"/>
</dbReference>
<keyword evidence="14" id="KW-1185">Reference proteome</keyword>
<evidence type="ECO:0000256" key="7">
    <source>
        <dbReference type="ARBA" id="ARBA00022695"/>
    </source>
</evidence>
<dbReference type="GO" id="GO:0004654">
    <property type="term" value="F:polyribonucleotide nucleotidyltransferase activity"/>
    <property type="evidence" value="ECO:0007669"/>
    <property type="project" value="UniProtKB-EC"/>
</dbReference>
<keyword evidence="3" id="KW-0963">Cytoplasm</keyword>
<dbReference type="Gene3D" id="3.30.230.70">
    <property type="entry name" value="GHMP Kinase, N-terminal domain"/>
    <property type="match status" value="2"/>
</dbReference>
<dbReference type="GO" id="GO:0005739">
    <property type="term" value="C:mitochondrion"/>
    <property type="evidence" value="ECO:0007669"/>
    <property type="project" value="TreeGrafter"/>
</dbReference>
<dbReference type="InterPro" id="IPR036456">
    <property type="entry name" value="PNPase_PH_RNA-bd_sf"/>
</dbReference>
<dbReference type="EC" id="2.7.7.8" evidence="2"/>
<reference evidence="13 14" key="1">
    <citation type="journal article" date="2024" name="Nat. Commun.">
        <title>Phylogenomics reveals the evolutionary origins of lichenization in chlorophyte algae.</title>
        <authorList>
            <person name="Puginier C."/>
            <person name="Libourel C."/>
            <person name="Otte J."/>
            <person name="Skaloud P."/>
            <person name="Haon M."/>
            <person name="Grisel S."/>
            <person name="Petersen M."/>
            <person name="Berrin J.G."/>
            <person name="Delaux P.M."/>
            <person name="Dal Grande F."/>
            <person name="Keller J."/>
        </authorList>
    </citation>
    <scope>NUCLEOTIDE SEQUENCE [LARGE SCALE GENOMIC DNA]</scope>
    <source>
        <strain evidence="13 14">SAG 2043</strain>
    </source>
</reference>
<dbReference type="Pfam" id="PF00575">
    <property type="entry name" value="S1"/>
    <property type="match status" value="1"/>
</dbReference>
<evidence type="ECO:0000256" key="9">
    <source>
        <dbReference type="ARBA" id="ARBA00031451"/>
    </source>
</evidence>
<dbReference type="SUPFAM" id="SSF46915">
    <property type="entry name" value="Polynucleotide phosphorylase/guanosine pentaphosphate synthase (PNPase/GPSI), domain 3"/>
    <property type="match status" value="1"/>
</dbReference>
<dbReference type="AlphaFoldDB" id="A0AAW1PT79"/>
<comment type="caution">
    <text evidence="13">The sequence shown here is derived from an EMBL/GenBank/DDBJ whole genome shotgun (WGS) entry which is preliminary data.</text>
</comment>
<evidence type="ECO:0000256" key="11">
    <source>
        <dbReference type="SAM" id="MobiDB-lite"/>
    </source>
</evidence>
<dbReference type="GO" id="GO:0008033">
    <property type="term" value="P:tRNA processing"/>
    <property type="evidence" value="ECO:0007669"/>
    <property type="project" value="UniProtKB-KW"/>
</dbReference>
<evidence type="ECO:0000256" key="5">
    <source>
        <dbReference type="ARBA" id="ARBA00022679"/>
    </source>
</evidence>
<dbReference type="Proteomes" id="UP001489004">
    <property type="component" value="Unassembled WGS sequence"/>
</dbReference>
<dbReference type="InterPro" id="IPR015848">
    <property type="entry name" value="PNPase_PH_RNA-bd_bac/org-type"/>
</dbReference>
<protein>
    <recommendedName>
        <fullName evidence="2">polyribonucleotide nucleotidyltransferase</fullName>
        <ecNumber evidence="2">2.7.7.8</ecNumber>
    </recommendedName>
    <alternativeName>
        <fullName evidence="9">Polynucleotide phosphorylase 1</fullName>
    </alternativeName>
</protein>
<dbReference type="InterPro" id="IPR003029">
    <property type="entry name" value="S1_domain"/>
</dbReference>
<feature type="region of interest" description="Disordered" evidence="11">
    <location>
        <begin position="821"/>
        <end position="868"/>
    </location>
</feature>
<dbReference type="GO" id="GO:0006364">
    <property type="term" value="P:rRNA processing"/>
    <property type="evidence" value="ECO:0007669"/>
    <property type="project" value="UniProtKB-KW"/>
</dbReference>
<dbReference type="InterPro" id="IPR036345">
    <property type="entry name" value="ExoRNase_PH_dom2_sf"/>
</dbReference>
<keyword evidence="6" id="KW-0819">tRNA processing</keyword>
<keyword evidence="8 10" id="KW-0694">RNA-binding</keyword>
<dbReference type="InterPro" id="IPR012162">
    <property type="entry name" value="PNPase"/>
</dbReference>
<dbReference type="Gene3D" id="3.30.1370.10">
    <property type="entry name" value="K Homology domain, type 1"/>
    <property type="match status" value="1"/>
</dbReference>
<dbReference type="InterPro" id="IPR012340">
    <property type="entry name" value="NA-bd_OB-fold"/>
</dbReference>
<dbReference type="SUPFAM" id="SSF54211">
    <property type="entry name" value="Ribosomal protein S5 domain 2-like"/>
    <property type="match status" value="2"/>
</dbReference>
<evidence type="ECO:0000313" key="13">
    <source>
        <dbReference type="EMBL" id="KAK9811328.1"/>
    </source>
</evidence>
<comment type="similarity">
    <text evidence="1">Belongs to the polyribonucleotide nucleotidyltransferase family.</text>
</comment>
<dbReference type="Pfam" id="PF03726">
    <property type="entry name" value="PNPase"/>
    <property type="match status" value="1"/>
</dbReference>
<dbReference type="InterPro" id="IPR004088">
    <property type="entry name" value="KH_dom_type_1"/>
</dbReference>
<dbReference type="PANTHER" id="PTHR11252">
    <property type="entry name" value="POLYRIBONUCLEOTIDE NUCLEOTIDYLTRANSFERASE"/>
    <property type="match status" value="1"/>
</dbReference>
<dbReference type="InterPro" id="IPR027408">
    <property type="entry name" value="PNPase/RNase_PH_dom_sf"/>
</dbReference>
<dbReference type="Pfam" id="PF03725">
    <property type="entry name" value="RNase_PH_C"/>
    <property type="match status" value="1"/>
</dbReference>
<dbReference type="CDD" id="cd02393">
    <property type="entry name" value="KH-I_PNPase"/>
    <property type="match status" value="1"/>
</dbReference>
<dbReference type="InterPro" id="IPR036612">
    <property type="entry name" value="KH_dom_type_1_sf"/>
</dbReference>
<evidence type="ECO:0000256" key="3">
    <source>
        <dbReference type="ARBA" id="ARBA00022490"/>
    </source>
</evidence>
<evidence type="ECO:0000256" key="8">
    <source>
        <dbReference type="ARBA" id="ARBA00022884"/>
    </source>
</evidence>
<dbReference type="SUPFAM" id="SSF54791">
    <property type="entry name" value="Eukaryotic type KH-domain (KH-domain type I)"/>
    <property type="match status" value="1"/>
</dbReference>
<evidence type="ECO:0000256" key="10">
    <source>
        <dbReference type="PROSITE-ProRule" id="PRU00117"/>
    </source>
</evidence>